<dbReference type="Proteomes" id="UP000029492">
    <property type="component" value="Chromosome"/>
</dbReference>
<dbReference type="STRING" id="693986.MOC_5373"/>
<accession>A0A089P4Z7</accession>
<dbReference type="KEGG" id="mor:MOC_5373"/>
<sequence length="223" mass="25360">MARLDRLTAEVTAALDANVLKHLQLDDRIGAIPRNVRQFLGGDDVTFDSFVRKSGYGFDLSDKPFDDRVVAKVAASRISKWLEHMILAAQDLLIDAPRLLSRYPSVLGDHNLNVLSDVPLTPAWQDALALPDPVKENAYAKVDWLSRPAWWRPELLSDERIPENQETTSPDLSLRFVEDASRFLPPEKVTPFVADLASPFVQRFVRKERNPEIEYQPQLRFAL</sequence>
<organism evidence="1 2">
    <name type="scientific">Methylobacterium oryzae CBMB20</name>
    <dbReference type="NCBI Taxonomy" id="693986"/>
    <lineage>
        <taxon>Bacteria</taxon>
        <taxon>Pseudomonadati</taxon>
        <taxon>Pseudomonadota</taxon>
        <taxon>Alphaproteobacteria</taxon>
        <taxon>Hyphomicrobiales</taxon>
        <taxon>Methylobacteriaceae</taxon>
        <taxon>Methylobacterium</taxon>
    </lineage>
</organism>
<gene>
    <name evidence="1" type="ORF">MOC_5373</name>
</gene>
<evidence type="ECO:0000313" key="1">
    <source>
        <dbReference type="EMBL" id="AIQ93128.1"/>
    </source>
</evidence>
<proteinExistence type="predicted"/>
<dbReference type="AlphaFoldDB" id="A0A089P4Z7"/>
<reference evidence="1 2" key="1">
    <citation type="journal article" date="2014" name="PLoS ONE">
        <title>Genome Information of Methylobacterium oryzae, a Plant-Probiotic Methylotroph in the Phyllosphere.</title>
        <authorList>
            <person name="Kwak M.J."/>
            <person name="Jeong H."/>
            <person name="Madhaiyan M."/>
            <person name="Lee Y."/>
            <person name="Sa T.M."/>
            <person name="Oh T.K."/>
            <person name="Kim J.F."/>
        </authorList>
    </citation>
    <scope>NUCLEOTIDE SEQUENCE [LARGE SCALE GENOMIC DNA]</scope>
    <source>
        <strain evidence="1 2">CBMB20</strain>
    </source>
</reference>
<keyword evidence="2" id="KW-1185">Reference proteome</keyword>
<protein>
    <submittedName>
        <fullName evidence="1">Protein of unassigned function</fullName>
    </submittedName>
</protein>
<evidence type="ECO:0000313" key="2">
    <source>
        <dbReference type="Proteomes" id="UP000029492"/>
    </source>
</evidence>
<dbReference type="EMBL" id="CP003811">
    <property type="protein sequence ID" value="AIQ93128.1"/>
    <property type="molecule type" value="Genomic_DNA"/>
</dbReference>
<name>A0A089P4Z7_9HYPH</name>
<dbReference type="HOGENOM" id="CLU_1238982_0_0_5"/>